<dbReference type="OrthoDB" id="127836at2759"/>
<dbReference type="PANTHER" id="PTHR24223:SF443">
    <property type="entry name" value="MULTIDRUG-RESISTANCE LIKE PROTEIN 1, ISOFORM I"/>
    <property type="match status" value="1"/>
</dbReference>
<feature type="region of interest" description="Disordered" evidence="5">
    <location>
        <begin position="23"/>
        <end position="51"/>
    </location>
</feature>
<protein>
    <recommendedName>
        <fullName evidence="7">ABC transporter domain-containing protein</fullName>
    </recommendedName>
</protein>
<evidence type="ECO:0000256" key="3">
    <source>
        <dbReference type="ARBA" id="ARBA00022741"/>
    </source>
</evidence>
<comment type="caution">
    <text evidence="8">The sequence shown here is derived from an EMBL/GenBank/DDBJ whole genome shotgun (WGS) entry which is preliminary data.</text>
</comment>
<feature type="compositionally biased region" description="Basic and acidic residues" evidence="5">
    <location>
        <begin position="38"/>
        <end position="51"/>
    </location>
</feature>
<reference evidence="8" key="1">
    <citation type="submission" date="2021-02" db="EMBL/GenBank/DDBJ databases">
        <authorList>
            <person name="Palmer J.M."/>
        </authorList>
    </citation>
    <scope>NUCLEOTIDE SEQUENCE</scope>
    <source>
        <strain evidence="8">SCRP734</strain>
    </source>
</reference>
<keyword evidence="4" id="KW-0067">ATP-binding</keyword>
<feature type="transmembrane region" description="Helical" evidence="6">
    <location>
        <begin position="121"/>
        <end position="142"/>
    </location>
</feature>
<dbReference type="GO" id="GO:0012505">
    <property type="term" value="C:endomembrane system"/>
    <property type="evidence" value="ECO:0007669"/>
    <property type="project" value="UniProtKB-SubCell"/>
</dbReference>
<evidence type="ECO:0000256" key="1">
    <source>
        <dbReference type="ARBA" id="ARBA00004127"/>
    </source>
</evidence>
<dbReference type="AlphaFoldDB" id="A0A8T1WFZ4"/>
<comment type="subcellular location">
    <subcellularLocation>
        <location evidence="1">Endomembrane system</location>
        <topology evidence="1">Multi-pass membrane protein</topology>
    </subcellularLocation>
</comment>
<dbReference type="PROSITE" id="PS00211">
    <property type="entry name" value="ABC_TRANSPORTER_1"/>
    <property type="match status" value="1"/>
</dbReference>
<feature type="domain" description="ABC transporter" evidence="7">
    <location>
        <begin position="142"/>
        <end position="399"/>
    </location>
</feature>
<evidence type="ECO:0000259" key="7">
    <source>
        <dbReference type="PROSITE" id="PS50893"/>
    </source>
</evidence>
<organism evidence="8 9">
    <name type="scientific">Phytophthora pseudosyringae</name>
    <dbReference type="NCBI Taxonomy" id="221518"/>
    <lineage>
        <taxon>Eukaryota</taxon>
        <taxon>Sar</taxon>
        <taxon>Stramenopiles</taxon>
        <taxon>Oomycota</taxon>
        <taxon>Peronosporomycetes</taxon>
        <taxon>Peronosporales</taxon>
        <taxon>Peronosporaceae</taxon>
        <taxon>Phytophthora</taxon>
    </lineage>
</organism>
<keyword evidence="2" id="KW-0677">Repeat</keyword>
<keyword evidence="6" id="KW-0472">Membrane</keyword>
<dbReference type="Proteomes" id="UP000694044">
    <property type="component" value="Unassembled WGS sequence"/>
</dbReference>
<evidence type="ECO:0000313" key="9">
    <source>
        <dbReference type="Proteomes" id="UP000694044"/>
    </source>
</evidence>
<keyword evidence="3" id="KW-0547">Nucleotide-binding</keyword>
<keyword evidence="9" id="KW-1185">Reference proteome</keyword>
<evidence type="ECO:0000256" key="4">
    <source>
        <dbReference type="ARBA" id="ARBA00022840"/>
    </source>
</evidence>
<feature type="transmembrane region" description="Helical" evidence="6">
    <location>
        <begin position="89"/>
        <end position="109"/>
    </location>
</feature>
<dbReference type="PANTHER" id="PTHR24223">
    <property type="entry name" value="ATP-BINDING CASSETTE SUB-FAMILY C"/>
    <property type="match status" value="1"/>
</dbReference>
<dbReference type="InterPro" id="IPR050173">
    <property type="entry name" value="ABC_transporter_C-like"/>
</dbReference>
<proteinExistence type="predicted"/>
<evidence type="ECO:0000256" key="6">
    <source>
        <dbReference type="SAM" id="Phobius"/>
    </source>
</evidence>
<dbReference type="Pfam" id="PF00005">
    <property type="entry name" value="ABC_tran"/>
    <property type="match status" value="1"/>
</dbReference>
<dbReference type="InterPro" id="IPR003439">
    <property type="entry name" value="ABC_transporter-like_ATP-bd"/>
</dbReference>
<evidence type="ECO:0000313" key="8">
    <source>
        <dbReference type="EMBL" id="KAG7393082.1"/>
    </source>
</evidence>
<evidence type="ECO:0000256" key="2">
    <source>
        <dbReference type="ARBA" id="ARBA00022737"/>
    </source>
</evidence>
<dbReference type="InterPro" id="IPR017871">
    <property type="entry name" value="ABC_transporter-like_CS"/>
</dbReference>
<dbReference type="EMBL" id="JAGDFM010000006">
    <property type="protein sequence ID" value="KAG7393082.1"/>
    <property type="molecule type" value="Genomic_DNA"/>
</dbReference>
<keyword evidence="6" id="KW-1133">Transmembrane helix</keyword>
<dbReference type="GO" id="GO:0016887">
    <property type="term" value="F:ATP hydrolysis activity"/>
    <property type="evidence" value="ECO:0007669"/>
    <property type="project" value="InterPro"/>
</dbReference>
<gene>
    <name evidence="8" type="ORF">PHYPSEUDO_012417</name>
</gene>
<name>A0A8T1WFZ4_9STRA</name>
<accession>A0A8T1WFZ4</accession>
<dbReference type="GO" id="GO:0016020">
    <property type="term" value="C:membrane"/>
    <property type="evidence" value="ECO:0007669"/>
    <property type="project" value="TreeGrafter"/>
</dbReference>
<evidence type="ECO:0000256" key="5">
    <source>
        <dbReference type="SAM" id="MobiDB-lite"/>
    </source>
</evidence>
<dbReference type="GO" id="GO:0005524">
    <property type="term" value="F:ATP binding"/>
    <property type="evidence" value="ECO:0007669"/>
    <property type="project" value="UniProtKB-KW"/>
</dbReference>
<dbReference type="PROSITE" id="PS50893">
    <property type="entry name" value="ABC_TRANSPORTER_2"/>
    <property type="match status" value="1"/>
</dbReference>
<keyword evidence="6" id="KW-0812">Transmembrane</keyword>
<dbReference type="GO" id="GO:0042626">
    <property type="term" value="F:ATPase-coupled transmembrane transporter activity"/>
    <property type="evidence" value="ECO:0007669"/>
    <property type="project" value="TreeGrafter"/>
</dbReference>
<sequence>MAYRPLRGRPAGHRAVHVAAVGRPHRRRPEGAAVGRGGAREGHVRGAAGHSRDEVLRVGGIRRDPSRADPRGGDHALPQVHYLQITNTMLLFLTPVLLGGLVMAIYVGVNGAVTVTDAYTIINVVNITRLAVNMFPLVVASLSQASVTYRRMDAYLASDEVKRPSALTHDDDDVVSESPASAPISVRNAHFKWSAKPTIAPDVVVLSDAIADEQQDHSAQAHELSLEGVNLEIDAGSLVMIVGTEAWIRNGSVKDNILFEEKLDDEKYAAVLEATQLSLDLDALPHGDQAEIGERGINLSGGQKARVAIARAVYHSSYDILILDDPLSAVDPHVAHAIFSRCIMGLARDKTRLLVLNSHYDLLQHADKIIVLQDGRIAGDGTYTDTLAQFPELRSIGDTLDKLERDMVDEHEHEEEEEEAAATASIAPATVTPLLRTAQGTINLWRSTIEIDDNWIHCVAYLPVDPLSTTFFASFADYQRWSES</sequence>